<accession>A0A485BE56</accession>
<dbReference type="EMBL" id="CAADJD010000021">
    <property type="protein sequence ID" value="VFS70372.1"/>
    <property type="molecule type" value="Genomic_DNA"/>
</dbReference>
<keyword evidence="1" id="KW-0813">Transport</keyword>
<sequence>MMLGRELEHQALQRAGRTLLSDKPVASFEGYGKKGTIAPFDLHVRPGEIVGLAGLLGSGRTETAEVIFGIRPAGQRPGDDQRQTANSAIAAPGILSGDRFLP</sequence>
<dbReference type="AlphaFoldDB" id="A0A485BE56"/>
<protein>
    <submittedName>
        <fullName evidence="6">Autoinducer 2 import ATP-binding protein LsrA</fullName>
        <ecNumber evidence="6">3.6.3.-</ecNumber>
    </submittedName>
</protein>
<dbReference type="Gene3D" id="3.40.50.300">
    <property type="entry name" value="P-loop containing nucleotide triphosphate hydrolases"/>
    <property type="match status" value="1"/>
</dbReference>
<evidence type="ECO:0000256" key="3">
    <source>
        <dbReference type="ARBA" id="ARBA00022741"/>
    </source>
</evidence>
<evidence type="ECO:0000256" key="4">
    <source>
        <dbReference type="ARBA" id="ARBA00022840"/>
    </source>
</evidence>
<evidence type="ECO:0000256" key="1">
    <source>
        <dbReference type="ARBA" id="ARBA00022448"/>
    </source>
</evidence>
<keyword evidence="2" id="KW-0677">Repeat</keyword>
<feature type="region of interest" description="Disordered" evidence="5">
    <location>
        <begin position="72"/>
        <end position="102"/>
    </location>
</feature>
<name>A0A485BE56_KLUCR</name>
<dbReference type="InterPro" id="IPR027417">
    <property type="entry name" value="P-loop_NTPase"/>
</dbReference>
<organism evidence="6 7">
    <name type="scientific">Kluyvera cryocrescens</name>
    <name type="common">Kluyvera citrophila</name>
    <dbReference type="NCBI Taxonomy" id="580"/>
    <lineage>
        <taxon>Bacteria</taxon>
        <taxon>Pseudomonadati</taxon>
        <taxon>Pseudomonadota</taxon>
        <taxon>Gammaproteobacteria</taxon>
        <taxon>Enterobacterales</taxon>
        <taxon>Enterobacteriaceae</taxon>
        <taxon>Kluyvera</taxon>
    </lineage>
</organism>
<dbReference type="GO" id="GO:0005524">
    <property type="term" value="F:ATP binding"/>
    <property type="evidence" value="ECO:0007669"/>
    <property type="project" value="UniProtKB-KW"/>
</dbReference>
<evidence type="ECO:0000313" key="7">
    <source>
        <dbReference type="Proteomes" id="UP000401081"/>
    </source>
</evidence>
<dbReference type="Proteomes" id="UP000401081">
    <property type="component" value="Unassembled WGS sequence"/>
</dbReference>
<proteinExistence type="predicted"/>
<dbReference type="SUPFAM" id="SSF52540">
    <property type="entry name" value="P-loop containing nucleoside triphosphate hydrolases"/>
    <property type="match status" value="1"/>
</dbReference>
<evidence type="ECO:0000256" key="5">
    <source>
        <dbReference type="SAM" id="MobiDB-lite"/>
    </source>
</evidence>
<reference evidence="6 7" key="1">
    <citation type="submission" date="2019-03" db="EMBL/GenBank/DDBJ databases">
        <authorList>
            <consortium name="Pathogen Informatics"/>
        </authorList>
    </citation>
    <scope>NUCLEOTIDE SEQUENCE [LARGE SCALE GENOMIC DNA]</scope>
    <source>
        <strain evidence="6 7">NCTC12993</strain>
    </source>
</reference>
<evidence type="ECO:0000256" key="2">
    <source>
        <dbReference type="ARBA" id="ARBA00022737"/>
    </source>
</evidence>
<keyword evidence="6" id="KW-0378">Hydrolase</keyword>
<dbReference type="GO" id="GO:0016787">
    <property type="term" value="F:hydrolase activity"/>
    <property type="evidence" value="ECO:0007669"/>
    <property type="project" value="UniProtKB-KW"/>
</dbReference>
<evidence type="ECO:0000313" key="6">
    <source>
        <dbReference type="EMBL" id="VFS70372.1"/>
    </source>
</evidence>
<dbReference type="PANTHER" id="PTHR43790">
    <property type="entry name" value="CARBOHYDRATE TRANSPORT ATP-BINDING PROTEIN MG119-RELATED"/>
    <property type="match status" value="1"/>
</dbReference>
<keyword evidence="7" id="KW-1185">Reference proteome</keyword>
<dbReference type="InterPro" id="IPR050107">
    <property type="entry name" value="ABC_carbohydrate_import_ATPase"/>
</dbReference>
<dbReference type="PANTHER" id="PTHR43790:SF9">
    <property type="entry name" value="GALACTOFURANOSE TRANSPORTER ATP-BINDING PROTEIN YTFR"/>
    <property type="match status" value="1"/>
</dbReference>
<dbReference type="EC" id="3.6.3.-" evidence="6"/>
<keyword evidence="3" id="KW-0547">Nucleotide-binding</keyword>
<keyword evidence="4 6" id="KW-0067">ATP-binding</keyword>
<gene>
    <name evidence="6" type="primary">lsrA</name>
    <name evidence="6" type="ORF">NCTC12993_04363</name>
</gene>